<dbReference type="PANTHER" id="PTHR48009">
    <property type="entry name" value="LEUCINE-RICH REPEAT (LRR) FAMILY PROTEIN"/>
    <property type="match status" value="1"/>
</dbReference>
<keyword evidence="4 5" id="KW-0472">Membrane</keyword>
<protein>
    <recommendedName>
        <fullName evidence="7">Disease resistance R13L4/SHOC-2-like LRR domain-containing protein</fullName>
    </recommendedName>
</protein>
<feature type="transmembrane region" description="Helical" evidence="5">
    <location>
        <begin position="212"/>
        <end position="239"/>
    </location>
</feature>
<evidence type="ECO:0000256" key="1">
    <source>
        <dbReference type="ARBA" id="ARBA00004370"/>
    </source>
</evidence>
<evidence type="ECO:0000256" key="5">
    <source>
        <dbReference type="SAM" id="Phobius"/>
    </source>
</evidence>
<feature type="transmembrane region" description="Helical" evidence="5">
    <location>
        <begin position="609"/>
        <end position="627"/>
    </location>
</feature>
<dbReference type="EMBL" id="CAUJNA010001335">
    <property type="protein sequence ID" value="CAJ1386115.1"/>
    <property type="molecule type" value="Genomic_DNA"/>
</dbReference>
<dbReference type="AlphaFoldDB" id="A0AA36MU57"/>
<evidence type="ECO:0000256" key="4">
    <source>
        <dbReference type="ARBA" id="ARBA00023136"/>
    </source>
</evidence>
<feature type="signal peptide" evidence="6">
    <location>
        <begin position="1"/>
        <end position="16"/>
    </location>
</feature>
<evidence type="ECO:0000259" key="7">
    <source>
        <dbReference type="Pfam" id="PF23598"/>
    </source>
</evidence>
<comment type="caution">
    <text evidence="8">The sequence shown here is derived from an EMBL/GenBank/DDBJ whole genome shotgun (WGS) entry which is preliminary data.</text>
</comment>
<sequence length="636" mass="70073">MVLPGAWALLVQTVAAGTCLLDARGTASLRTVLRGLGVAPEPNPCNTWGVLCEEVPTCEVLYLSIHASGLSGFISEAVGGLTELRKLHLNDNQLHGPLPVSLGRLTKLTVLDLCNNRLMGEIPESLGQLAQVKRLFLCENQLSGPLPSSLGKLRSLEVLVLYENRLSGRIPVTLRHLPLMEAQFWGNPELEPRRTQRPWLNCGPLAKDPCKIFLFLDPAECLLCVSLSLAFALLGAWLLKTWQQKAAQTPPHAPVGARQLAAAALRPTRWYQHLVLVLAVVSHVFAPLCIAWIVHPELVVLFLAGKALLRNSSSNALSFFPIGLSVGSRSYHSLLSELLEVLLPFASFAGAMVALNFVDPQTMLRVLMREDQQVIVNILADQMTVGIFMACVCSATVLYSLVLCALLICADRIAQPGPSPLDSDRLALALARITAQESWVQQDIAAEVRNAQEPRAGPVEIELVPGTSFTAEPVSSWEVRAENLGKRRLLIHWDGRSCQVQMLTPGQIYQDMGVIVATSFTDLFVAKQFLEGHHVWFAFLTLATSWCSMLLELQTWRNLREELRKSVAQGFYTDRMVALRDSERGCEGFIDLALKVYGMPYGVDSNPDFIGFLFIILMGLRGLVLMLRTRDQLAGY</sequence>
<keyword evidence="2 6" id="KW-0732">Signal</keyword>
<feature type="chain" id="PRO_5041219268" description="Disease resistance R13L4/SHOC-2-like LRR domain-containing protein" evidence="6">
    <location>
        <begin position="17"/>
        <end position="636"/>
    </location>
</feature>
<evidence type="ECO:0000256" key="2">
    <source>
        <dbReference type="ARBA" id="ARBA00022729"/>
    </source>
</evidence>
<dbReference type="InterPro" id="IPR032675">
    <property type="entry name" value="LRR_dom_sf"/>
</dbReference>
<dbReference type="InterPro" id="IPR055414">
    <property type="entry name" value="LRR_R13L4/SHOC2-like"/>
</dbReference>
<dbReference type="Proteomes" id="UP001178507">
    <property type="component" value="Unassembled WGS sequence"/>
</dbReference>
<accession>A0AA36MU57</accession>
<feature type="transmembrane region" description="Helical" evidence="5">
    <location>
        <begin position="535"/>
        <end position="556"/>
    </location>
</feature>
<comment type="subcellular location">
    <subcellularLocation>
        <location evidence="1">Membrane</location>
    </subcellularLocation>
</comment>
<evidence type="ECO:0000313" key="8">
    <source>
        <dbReference type="EMBL" id="CAJ1386115.1"/>
    </source>
</evidence>
<feature type="domain" description="Disease resistance R13L4/SHOC-2-like LRR" evidence="7">
    <location>
        <begin position="57"/>
        <end position="165"/>
    </location>
</feature>
<keyword evidence="5" id="KW-0812">Transmembrane</keyword>
<gene>
    <name evidence="8" type="ORF">EVOR1521_LOCUS12558</name>
</gene>
<feature type="transmembrane region" description="Helical" evidence="5">
    <location>
        <begin position="274"/>
        <end position="295"/>
    </location>
</feature>
<dbReference type="InterPro" id="IPR053213">
    <property type="entry name" value="RLP29"/>
</dbReference>
<reference evidence="8" key="1">
    <citation type="submission" date="2023-08" db="EMBL/GenBank/DDBJ databases">
        <authorList>
            <person name="Chen Y."/>
            <person name="Shah S."/>
            <person name="Dougan E. K."/>
            <person name="Thang M."/>
            <person name="Chan C."/>
        </authorList>
    </citation>
    <scope>NUCLEOTIDE SEQUENCE</scope>
</reference>
<dbReference type="PANTHER" id="PTHR48009:SF4">
    <property type="entry name" value="LEUCINE-RICH REPEAT (LRR) FAMILY PROTEIN"/>
    <property type="match status" value="1"/>
</dbReference>
<dbReference type="SUPFAM" id="SSF52058">
    <property type="entry name" value="L domain-like"/>
    <property type="match status" value="1"/>
</dbReference>
<evidence type="ECO:0000256" key="6">
    <source>
        <dbReference type="SAM" id="SignalP"/>
    </source>
</evidence>
<evidence type="ECO:0000313" key="9">
    <source>
        <dbReference type="Proteomes" id="UP001178507"/>
    </source>
</evidence>
<keyword evidence="5" id="KW-1133">Transmembrane helix</keyword>
<dbReference type="Pfam" id="PF23598">
    <property type="entry name" value="LRR_14"/>
    <property type="match status" value="1"/>
</dbReference>
<feature type="transmembrane region" description="Helical" evidence="5">
    <location>
        <begin position="387"/>
        <end position="410"/>
    </location>
</feature>
<keyword evidence="3" id="KW-0677">Repeat</keyword>
<dbReference type="FunFam" id="3.80.10.10:FF:000400">
    <property type="entry name" value="Nuclear pore complex protein NUP107"/>
    <property type="match status" value="1"/>
</dbReference>
<dbReference type="GO" id="GO:0016020">
    <property type="term" value="C:membrane"/>
    <property type="evidence" value="ECO:0007669"/>
    <property type="project" value="UniProtKB-SubCell"/>
</dbReference>
<keyword evidence="9" id="KW-1185">Reference proteome</keyword>
<dbReference type="Gene3D" id="3.80.10.10">
    <property type="entry name" value="Ribonuclease Inhibitor"/>
    <property type="match status" value="1"/>
</dbReference>
<organism evidence="8 9">
    <name type="scientific">Effrenium voratum</name>
    <dbReference type="NCBI Taxonomy" id="2562239"/>
    <lineage>
        <taxon>Eukaryota</taxon>
        <taxon>Sar</taxon>
        <taxon>Alveolata</taxon>
        <taxon>Dinophyceae</taxon>
        <taxon>Suessiales</taxon>
        <taxon>Symbiodiniaceae</taxon>
        <taxon>Effrenium</taxon>
    </lineage>
</organism>
<name>A0AA36MU57_9DINO</name>
<evidence type="ECO:0000256" key="3">
    <source>
        <dbReference type="ARBA" id="ARBA00022737"/>
    </source>
</evidence>
<proteinExistence type="predicted"/>